<accession>A0ABP9CYK7</accession>
<evidence type="ECO:0000256" key="1">
    <source>
        <dbReference type="SAM" id="Phobius"/>
    </source>
</evidence>
<gene>
    <name evidence="2" type="ORF">GCM10023353_32710</name>
</gene>
<sequence>MSVNAEELKAELNPYDPPSKTQAFVWTGIIGVLVVLAIVLSVLYGWGTFD</sequence>
<keyword evidence="1" id="KW-1133">Transmembrane helix</keyword>
<dbReference type="Proteomes" id="UP001500839">
    <property type="component" value="Unassembled WGS sequence"/>
</dbReference>
<proteinExistence type="predicted"/>
<name>A0ABP9CYK7_9ACTN</name>
<dbReference type="EMBL" id="BAABKQ010000001">
    <property type="protein sequence ID" value="GAA4821802.1"/>
    <property type="molecule type" value="Genomic_DNA"/>
</dbReference>
<organism evidence="2 3">
    <name type="scientific">Tomitella cavernea</name>
    <dbReference type="NCBI Taxonomy" id="1387982"/>
    <lineage>
        <taxon>Bacteria</taxon>
        <taxon>Bacillati</taxon>
        <taxon>Actinomycetota</taxon>
        <taxon>Actinomycetes</taxon>
        <taxon>Mycobacteriales</taxon>
        <taxon>Tomitella</taxon>
    </lineage>
</organism>
<keyword evidence="1" id="KW-0812">Transmembrane</keyword>
<protein>
    <submittedName>
        <fullName evidence="2">Uncharacterized protein</fullName>
    </submittedName>
</protein>
<reference evidence="3" key="1">
    <citation type="journal article" date="2019" name="Int. J. Syst. Evol. Microbiol.">
        <title>The Global Catalogue of Microorganisms (GCM) 10K type strain sequencing project: providing services to taxonomists for standard genome sequencing and annotation.</title>
        <authorList>
            <consortium name="The Broad Institute Genomics Platform"/>
            <consortium name="The Broad Institute Genome Sequencing Center for Infectious Disease"/>
            <person name="Wu L."/>
            <person name="Ma J."/>
        </authorList>
    </citation>
    <scope>NUCLEOTIDE SEQUENCE [LARGE SCALE GENOMIC DNA]</scope>
    <source>
        <strain evidence="3">JCM 18542</strain>
    </source>
</reference>
<evidence type="ECO:0000313" key="3">
    <source>
        <dbReference type="Proteomes" id="UP001500839"/>
    </source>
</evidence>
<dbReference type="RefSeq" id="WP_182346471.1">
    <property type="nucleotide sequence ID" value="NZ_BAABKQ010000001.1"/>
</dbReference>
<feature type="transmembrane region" description="Helical" evidence="1">
    <location>
        <begin position="23"/>
        <end position="46"/>
    </location>
</feature>
<keyword evidence="3" id="KW-1185">Reference proteome</keyword>
<keyword evidence="1" id="KW-0472">Membrane</keyword>
<comment type="caution">
    <text evidence="2">The sequence shown here is derived from an EMBL/GenBank/DDBJ whole genome shotgun (WGS) entry which is preliminary data.</text>
</comment>
<evidence type="ECO:0000313" key="2">
    <source>
        <dbReference type="EMBL" id="GAA4821802.1"/>
    </source>
</evidence>